<feature type="compositionally biased region" description="Low complexity" evidence="1">
    <location>
        <begin position="24"/>
        <end position="35"/>
    </location>
</feature>
<dbReference type="EMBL" id="RBXX01000002">
    <property type="protein sequence ID" value="RKT85170.1"/>
    <property type="molecule type" value="Genomic_DNA"/>
</dbReference>
<dbReference type="EMBL" id="FOUP01000008">
    <property type="protein sequence ID" value="SFN96721.1"/>
    <property type="molecule type" value="Genomic_DNA"/>
</dbReference>
<evidence type="ECO:0000256" key="1">
    <source>
        <dbReference type="SAM" id="MobiDB-lite"/>
    </source>
</evidence>
<organism evidence="3 4">
    <name type="scientific">Saccharopolyspora antimicrobica</name>
    <dbReference type="NCBI Taxonomy" id="455193"/>
    <lineage>
        <taxon>Bacteria</taxon>
        <taxon>Bacillati</taxon>
        <taxon>Actinomycetota</taxon>
        <taxon>Actinomycetes</taxon>
        <taxon>Pseudonocardiales</taxon>
        <taxon>Pseudonocardiaceae</taxon>
        <taxon>Saccharopolyspora</taxon>
    </lineage>
</organism>
<sequence>MWRSVPYVAWHASPLQASEPAVGTTSPTRAPTRPAWSADSGRLAPEVNRTTAPTRTDDVHPDPR</sequence>
<dbReference type="Proteomes" id="UP000270697">
    <property type="component" value="Unassembled WGS sequence"/>
</dbReference>
<dbReference type="Proteomes" id="UP000199398">
    <property type="component" value="Unassembled WGS sequence"/>
</dbReference>
<evidence type="ECO:0000313" key="5">
    <source>
        <dbReference type="Proteomes" id="UP000270697"/>
    </source>
</evidence>
<reference evidence="3 4" key="1">
    <citation type="submission" date="2016-10" db="EMBL/GenBank/DDBJ databases">
        <authorList>
            <person name="de Groot N.N."/>
        </authorList>
    </citation>
    <scope>NUCLEOTIDE SEQUENCE [LARGE SCALE GENOMIC DNA]</scope>
    <source>
        <strain evidence="3 4">CPCC 201259</strain>
    </source>
</reference>
<name>A0A1I5DD51_9PSEU</name>
<protein>
    <submittedName>
        <fullName evidence="3">Uncharacterized protein</fullName>
    </submittedName>
</protein>
<keyword evidence="5" id="KW-1185">Reference proteome</keyword>
<reference evidence="2 5" key="2">
    <citation type="submission" date="2018-10" db="EMBL/GenBank/DDBJ databases">
        <title>Sequencing the genomes of 1000 actinobacteria strains.</title>
        <authorList>
            <person name="Klenk H.-P."/>
        </authorList>
    </citation>
    <scope>NUCLEOTIDE SEQUENCE [LARGE SCALE GENOMIC DNA]</scope>
    <source>
        <strain evidence="2 5">DSM 45119</strain>
    </source>
</reference>
<gene>
    <name evidence="2" type="ORF">ATL45_3507</name>
    <name evidence="3" type="ORF">SAMN05421805_10883</name>
</gene>
<evidence type="ECO:0000313" key="3">
    <source>
        <dbReference type="EMBL" id="SFN96721.1"/>
    </source>
</evidence>
<evidence type="ECO:0000313" key="2">
    <source>
        <dbReference type="EMBL" id="RKT85170.1"/>
    </source>
</evidence>
<evidence type="ECO:0000313" key="4">
    <source>
        <dbReference type="Proteomes" id="UP000199398"/>
    </source>
</evidence>
<feature type="region of interest" description="Disordered" evidence="1">
    <location>
        <begin position="12"/>
        <end position="64"/>
    </location>
</feature>
<dbReference type="AlphaFoldDB" id="A0A1I5DD51"/>
<accession>A0A1I5DD51</accession>
<feature type="compositionally biased region" description="Basic and acidic residues" evidence="1">
    <location>
        <begin position="55"/>
        <end position="64"/>
    </location>
</feature>
<proteinExistence type="predicted"/>